<comment type="caution">
    <text evidence="1">The sequence shown here is derived from an EMBL/GenBank/DDBJ whole genome shotgun (WGS) entry which is preliminary data.</text>
</comment>
<organism evidence="1 2">
    <name type="scientific">Mucilaginibacter lutimaris</name>
    <dbReference type="NCBI Taxonomy" id="931629"/>
    <lineage>
        <taxon>Bacteria</taxon>
        <taxon>Pseudomonadati</taxon>
        <taxon>Bacteroidota</taxon>
        <taxon>Sphingobacteriia</taxon>
        <taxon>Sphingobacteriales</taxon>
        <taxon>Sphingobacteriaceae</taxon>
        <taxon>Mucilaginibacter</taxon>
    </lineage>
</organism>
<dbReference type="EMBL" id="JBHTIA010000009">
    <property type="protein sequence ID" value="MFD0765713.1"/>
    <property type="molecule type" value="Genomic_DNA"/>
</dbReference>
<sequence>MKSTAVAADEQAGLTGISVPFQLRVTKGKAPVQGQNTALMEATIYTENGSFIPQYSYLFEAVDTNGHPLAYVNVNEFKTAVDDYCTKVLGTEYYIKSVPRASTLCSKAMQSFNF</sequence>
<dbReference type="RefSeq" id="WP_377142973.1">
    <property type="nucleotide sequence ID" value="NZ_JBHTIA010000009.1"/>
</dbReference>
<name>A0ABW2ZHK8_9SPHI</name>
<reference evidence="2" key="1">
    <citation type="journal article" date="2019" name="Int. J. Syst. Evol. Microbiol.">
        <title>The Global Catalogue of Microorganisms (GCM) 10K type strain sequencing project: providing services to taxonomists for standard genome sequencing and annotation.</title>
        <authorList>
            <consortium name="The Broad Institute Genomics Platform"/>
            <consortium name="The Broad Institute Genome Sequencing Center for Infectious Disease"/>
            <person name="Wu L."/>
            <person name="Ma J."/>
        </authorList>
    </citation>
    <scope>NUCLEOTIDE SEQUENCE [LARGE SCALE GENOMIC DNA]</scope>
    <source>
        <strain evidence="2">CCUG 60742</strain>
    </source>
</reference>
<keyword evidence="2" id="KW-1185">Reference proteome</keyword>
<evidence type="ECO:0000313" key="2">
    <source>
        <dbReference type="Proteomes" id="UP001597073"/>
    </source>
</evidence>
<protein>
    <submittedName>
        <fullName evidence="1">Uncharacterized protein</fullName>
    </submittedName>
</protein>
<dbReference type="Proteomes" id="UP001597073">
    <property type="component" value="Unassembled WGS sequence"/>
</dbReference>
<gene>
    <name evidence="1" type="ORF">ACFQZI_12695</name>
</gene>
<accession>A0ABW2ZHK8</accession>
<evidence type="ECO:0000313" key="1">
    <source>
        <dbReference type="EMBL" id="MFD0765713.1"/>
    </source>
</evidence>
<proteinExistence type="predicted"/>